<dbReference type="EMBL" id="FOLO01000009">
    <property type="protein sequence ID" value="SFC42224.1"/>
    <property type="molecule type" value="Genomic_DNA"/>
</dbReference>
<dbReference type="Proteomes" id="UP000198862">
    <property type="component" value="Unassembled WGS sequence"/>
</dbReference>
<protein>
    <submittedName>
        <fullName evidence="2">Cupin superfamily</fullName>
    </submittedName>
</protein>
<reference evidence="2 3" key="1">
    <citation type="submission" date="2016-10" db="EMBL/GenBank/DDBJ databases">
        <authorList>
            <person name="de Groot N.N."/>
        </authorList>
    </citation>
    <scope>NUCLEOTIDE SEQUENCE [LARGE SCALE GENOMIC DNA]</scope>
    <source>
        <strain evidence="2 3">DSM 6059</strain>
    </source>
</reference>
<dbReference type="AlphaFoldDB" id="A0A1I1J141"/>
<dbReference type="STRING" id="1123010.SAMN02745724_01615"/>
<gene>
    <name evidence="2" type="ORF">SAMN02745724_01615</name>
</gene>
<organism evidence="2 3">
    <name type="scientific">Pseudoalteromonas denitrificans DSM 6059</name>
    <dbReference type="NCBI Taxonomy" id="1123010"/>
    <lineage>
        <taxon>Bacteria</taxon>
        <taxon>Pseudomonadati</taxon>
        <taxon>Pseudomonadota</taxon>
        <taxon>Gammaproteobacteria</taxon>
        <taxon>Alteromonadales</taxon>
        <taxon>Pseudoalteromonadaceae</taxon>
        <taxon>Pseudoalteromonas</taxon>
    </lineage>
</organism>
<dbReference type="RefSeq" id="WP_091982576.1">
    <property type="nucleotide sequence ID" value="NZ_FOLO01000009.1"/>
</dbReference>
<dbReference type="SUPFAM" id="SSF51182">
    <property type="entry name" value="RmlC-like cupins"/>
    <property type="match status" value="1"/>
</dbReference>
<keyword evidence="3" id="KW-1185">Reference proteome</keyword>
<proteinExistence type="predicted"/>
<dbReference type="InterPro" id="IPR014710">
    <property type="entry name" value="RmlC-like_jellyroll"/>
</dbReference>
<accession>A0A1I1J141</accession>
<feature type="domain" description="DUF985" evidence="1">
    <location>
        <begin position="13"/>
        <end position="76"/>
    </location>
</feature>
<dbReference type="Gene3D" id="2.60.120.10">
    <property type="entry name" value="Jelly Rolls"/>
    <property type="match status" value="1"/>
</dbReference>
<dbReference type="Pfam" id="PF06172">
    <property type="entry name" value="Cupin_5"/>
    <property type="match status" value="1"/>
</dbReference>
<evidence type="ECO:0000259" key="1">
    <source>
        <dbReference type="Pfam" id="PF06172"/>
    </source>
</evidence>
<dbReference type="InterPro" id="IPR009327">
    <property type="entry name" value="Cupin_DUF985"/>
</dbReference>
<dbReference type="InterPro" id="IPR011051">
    <property type="entry name" value="RmlC_Cupin_sf"/>
</dbReference>
<evidence type="ECO:0000313" key="3">
    <source>
        <dbReference type="Proteomes" id="UP000198862"/>
    </source>
</evidence>
<sequence>MDANKNIHPDVAAMIDHYKFDQLPVEGTFYKSTYRSSLKLNSGQPAGTAMIGMYSNLPLSVSCFHKLKSDEVWHVYPSYFKMQNSAFHKDLISRHNFAEMVLPF</sequence>
<evidence type="ECO:0000313" key="2">
    <source>
        <dbReference type="EMBL" id="SFC42224.1"/>
    </source>
</evidence>
<name>A0A1I1J141_9GAMM</name>